<dbReference type="Proteomes" id="UP000017836">
    <property type="component" value="Unassembled WGS sequence"/>
</dbReference>
<dbReference type="PANTHER" id="PTHR34057:SF1">
    <property type="entry name" value="ELONGATION FACTOR"/>
    <property type="match status" value="1"/>
</dbReference>
<dbReference type="eggNOG" id="ENOG502QRC8">
    <property type="taxonomic scope" value="Eukaryota"/>
</dbReference>
<evidence type="ECO:0000256" key="1">
    <source>
        <dbReference type="SAM" id="MobiDB-lite"/>
    </source>
</evidence>
<dbReference type="CDD" id="cd11650">
    <property type="entry name" value="AT4G37440_like"/>
    <property type="match status" value="1"/>
</dbReference>
<accession>W1PUL4</accession>
<dbReference type="HOGENOM" id="CLU_042114_1_0_1"/>
<feature type="compositionally biased region" description="Polar residues" evidence="1">
    <location>
        <begin position="339"/>
        <end position="357"/>
    </location>
</feature>
<dbReference type="InterPro" id="IPR038745">
    <property type="entry name" value="AT4G37440-like"/>
</dbReference>
<sequence length="517" mass="57778">MAPAQMITGVEQESMVENSIGLEGAKACEILNSAAPKIPCEENLECTKQSRETNLSINDTSDQDEMNKDMGCDTIIDIEGNEDNGDVRWSLAEETTECSSSFGDTLSSLDDDCKRIASDQEVESRFHGENGFANVIDEFNGGLRLRKKKLTADWKKYRNPVMWRCHWLELRIKELQSQASKYDRLLLEIKRRKRLTFGQVAQDSSSTRVLPFSAPNPRLPVKKRQRRKKVEDTIDMQYYMALHPLFSYYEKRKKPEADAVSVDDDCNSVPVLTEEQRNIRVDGFGASHVWVASEMGSMETSPEQLLWRLEGLQSRILKLKGQLNKVMLKNVDKFSSMENSIDRQASTAQSPQVSPVNGDSDPPIVGLYNPCHDILDFGRVDLGISGSGVSGSGVSGSYMDSGIPDFFGIYSDADVPFDPPHIGDACEDMLDEVLIENQAALGEDLPSVGKIREEEIKEEEVKEEERGSETAAMGLPEIPLSDDGFTPESESLKTKRKRALRRGASRGWNVKGIRNNC</sequence>
<feature type="region of interest" description="Disordered" evidence="1">
    <location>
        <begin position="339"/>
        <end position="360"/>
    </location>
</feature>
<organism evidence="2 3">
    <name type="scientific">Amborella trichopoda</name>
    <dbReference type="NCBI Taxonomy" id="13333"/>
    <lineage>
        <taxon>Eukaryota</taxon>
        <taxon>Viridiplantae</taxon>
        <taxon>Streptophyta</taxon>
        <taxon>Embryophyta</taxon>
        <taxon>Tracheophyta</taxon>
        <taxon>Spermatophyta</taxon>
        <taxon>Magnoliopsida</taxon>
        <taxon>Amborellales</taxon>
        <taxon>Amborellaceae</taxon>
        <taxon>Amborella</taxon>
    </lineage>
</organism>
<proteinExistence type="predicted"/>
<dbReference type="EMBL" id="KI392687">
    <property type="protein sequence ID" value="ERN11743.1"/>
    <property type="molecule type" value="Genomic_DNA"/>
</dbReference>
<dbReference type="Gramene" id="ERN11743">
    <property type="protein sequence ID" value="ERN11743"/>
    <property type="gene ID" value="AMTR_s00022p00240520"/>
</dbReference>
<feature type="compositionally biased region" description="Basic and acidic residues" evidence="1">
    <location>
        <begin position="457"/>
        <end position="468"/>
    </location>
</feature>
<dbReference type="OMA" id="GSWIGER"/>
<evidence type="ECO:0000313" key="2">
    <source>
        <dbReference type="EMBL" id="ERN11743.1"/>
    </source>
</evidence>
<keyword evidence="3" id="KW-1185">Reference proteome</keyword>
<reference evidence="3" key="1">
    <citation type="journal article" date="2013" name="Science">
        <title>The Amborella genome and the evolution of flowering plants.</title>
        <authorList>
            <consortium name="Amborella Genome Project"/>
        </authorList>
    </citation>
    <scope>NUCLEOTIDE SEQUENCE [LARGE SCALE GENOMIC DNA]</scope>
</reference>
<dbReference type="PANTHER" id="PTHR34057">
    <property type="entry name" value="ELONGATION FACTOR"/>
    <property type="match status" value="1"/>
</dbReference>
<feature type="region of interest" description="Disordered" evidence="1">
    <location>
        <begin position="457"/>
        <end position="498"/>
    </location>
</feature>
<name>W1PUL4_AMBTC</name>
<protein>
    <submittedName>
        <fullName evidence="2">Uncharacterized protein</fullName>
    </submittedName>
</protein>
<dbReference type="AlphaFoldDB" id="W1PUL4"/>
<gene>
    <name evidence="2" type="ORF">AMTR_s00022p00240520</name>
</gene>
<evidence type="ECO:0000313" key="3">
    <source>
        <dbReference type="Proteomes" id="UP000017836"/>
    </source>
</evidence>